<dbReference type="InterPro" id="IPR013763">
    <property type="entry name" value="Cyclin-like_dom"/>
</dbReference>
<evidence type="ECO:0000259" key="6">
    <source>
        <dbReference type="SMART" id="SM01332"/>
    </source>
</evidence>
<feature type="domain" description="Cyclin C-terminal" evidence="6">
    <location>
        <begin position="173"/>
        <end position="289"/>
    </location>
</feature>
<organism evidence="7 8">
    <name type="scientific">Olpidium bornovanus</name>
    <dbReference type="NCBI Taxonomy" id="278681"/>
    <lineage>
        <taxon>Eukaryota</taxon>
        <taxon>Fungi</taxon>
        <taxon>Fungi incertae sedis</taxon>
        <taxon>Olpidiomycota</taxon>
        <taxon>Olpidiomycotina</taxon>
        <taxon>Olpidiomycetes</taxon>
        <taxon>Olpidiales</taxon>
        <taxon>Olpidiaceae</taxon>
        <taxon>Olpidium</taxon>
    </lineage>
</organism>
<evidence type="ECO:0000256" key="3">
    <source>
        <dbReference type="ARBA" id="ARBA00023306"/>
    </source>
</evidence>
<comment type="similarity">
    <text evidence="4">Belongs to the cyclin family.</text>
</comment>
<dbReference type="EMBL" id="JAEFCI010007014">
    <property type="protein sequence ID" value="KAG5459332.1"/>
    <property type="molecule type" value="Genomic_DNA"/>
</dbReference>
<dbReference type="InterPro" id="IPR006671">
    <property type="entry name" value="Cyclin_N"/>
</dbReference>
<dbReference type="GO" id="GO:0044772">
    <property type="term" value="P:mitotic cell cycle phase transition"/>
    <property type="evidence" value="ECO:0007669"/>
    <property type="project" value="InterPro"/>
</dbReference>
<dbReference type="CDD" id="cd20512">
    <property type="entry name" value="CYCLIN_CLBs_yeast_rpt2"/>
    <property type="match status" value="1"/>
</dbReference>
<keyword evidence="3" id="KW-0131">Cell cycle</keyword>
<gene>
    <name evidence="7" type="ORF">BJ554DRAFT_276</name>
</gene>
<dbReference type="InterPro" id="IPR046965">
    <property type="entry name" value="Cyclin_A/B-like"/>
</dbReference>
<feature type="domain" description="Cyclin-like" evidence="5">
    <location>
        <begin position="80"/>
        <end position="164"/>
    </location>
</feature>
<dbReference type="PROSITE" id="PS00292">
    <property type="entry name" value="CYCLINS"/>
    <property type="match status" value="1"/>
</dbReference>
<reference evidence="7 8" key="1">
    <citation type="journal article" name="Sci. Rep.">
        <title>Genome-scale phylogenetic analyses confirm Olpidium as the closest living zoosporic fungus to the non-flagellated, terrestrial fungi.</title>
        <authorList>
            <person name="Chang Y."/>
            <person name="Rochon D."/>
            <person name="Sekimoto S."/>
            <person name="Wang Y."/>
            <person name="Chovatia M."/>
            <person name="Sandor L."/>
            <person name="Salamov A."/>
            <person name="Grigoriev I.V."/>
            <person name="Stajich J.E."/>
            <person name="Spatafora J.W."/>
        </authorList>
    </citation>
    <scope>NUCLEOTIDE SEQUENCE [LARGE SCALE GENOMIC DNA]</scope>
    <source>
        <strain evidence="7">S191</strain>
    </source>
</reference>
<dbReference type="PANTHER" id="PTHR10177">
    <property type="entry name" value="CYCLINS"/>
    <property type="match status" value="1"/>
</dbReference>
<dbReference type="SMART" id="SM01332">
    <property type="entry name" value="Cyclin_C"/>
    <property type="match status" value="1"/>
</dbReference>
<dbReference type="FunFam" id="1.10.472.10:FF:000001">
    <property type="entry name" value="G2/mitotic-specific cyclin"/>
    <property type="match status" value="1"/>
</dbReference>
<dbReference type="Gene3D" id="1.10.472.10">
    <property type="entry name" value="Cyclin-like"/>
    <property type="match status" value="2"/>
</dbReference>
<evidence type="ECO:0000313" key="7">
    <source>
        <dbReference type="EMBL" id="KAG5459332.1"/>
    </source>
</evidence>
<dbReference type="PIRSF" id="PIRSF001771">
    <property type="entry name" value="Cyclin_A_B_D_E"/>
    <property type="match status" value="1"/>
</dbReference>
<protein>
    <submittedName>
        <fullName evidence="7">Cyclin-like protein</fullName>
    </submittedName>
</protein>
<dbReference type="InterPro" id="IPR048258">
    <property type="entry name" value="Cyclins_cyclin-box"/>
</dbReference>
<dbReference type="InterPro" id="IPR039361">
    <property type="entry name" value="Cyclin"/>
</dbReference>
<proteinExistence type="inferred from homology"/>
<dbReference type="InterPro" id="IPR004367">
    <property type="entry name" value="Cyclin_C-dom"/>
</dbReference>
<sequence length="307" mass="35577">MEMSEEDLQFIEAQRKEDALEPSLVHEYSDEIFHYMRDLEVTDDSPKSLKLGSCATMMPDPAYMDNQSEIQWEMRGVLIDWLVQVHGRFQMQNETLFLCVNFIDRFLSAKVVSVQKFQLVGVTALLLAAKFEEISAPSIADLVYMVDNGYDAEEIKKAERYMVQLLNFELGFPGPMSFLRRVSKADDYCQSTRTLAKYLVELTIMDEKFIGITPSMIAAAGDMLARKFLKGSEGEWTPVHVHYSSYTAEQLEDVAALIIERAMDRNSHQSIYDKYADARYWKASVYVQQWFEKYGYQEEYFFPNSSR</sequence>
<evidence type="ECO:0000256" key="2">
    <source>
        <dbReference type="ARBA" id="ARBA00023127"/>
    </source>
</evidence>
<dbReference type="InterPro" id="IPR036915">
    <property type="entry name" value="Cyclin-like_sf"/>
</dbReference>
<dbReference type="SMART" id="SM00385">
    <property type="entry name" value="CYCLIN"/>
    <property type="match status" value="2"/>
</dbReference>
<dbReference type="Proteomes" id="UP000673691">
    <property type="component" value="Unassembled WGS sequence"/>
</dbReference>
<dbReference type="Pfam" id="PF02984">
    <property type="entry name" value="Cyclin_C"/>
    <property type="match status" value="1"/>
</dbReference>
<evidence type="ECO:0000256" key="4">
    <source>
        <dbReference type="RuleBase" id="RU000383"/>
    </source>
</evidence>
<keyword evidence="2 4" id="KW-0195">Cyclin</keyword>
<keyword evidence="1" id="KW-0132">Cell division</keyword>
<dbReference type="SUPFAM" id="SSF47954">
    <property type="entry name" value="Cyclin-like"/>
    <property type="match status" value="2"/>
</dbReference>
<keyword evidence="8" id="KW-1185">Reference proteome</keyword>
<name>A0A8H7ZUE5_9FUNG</name>
<feature type="domain" description="Cyclin-like" evidence="5">
    <location>
        <begin position="177"/>
        <end position="260"/>
    </location>
</feature>
<evidence type="ECO:0000313" key="8">
    <source>
        <dbReference type="Proteomes" id="UP000673691"/>
    </source>
</evidence>
<evidence type="ECO:0000259" key="5">
    <source>
        <dbReference type="SMART" id="SM00385"/>
    </source>
</evidence>
<evidence type="ECO:0000256" key="1">
    <source>
        <dbReference type="ARBA" id="ARBA00022618"/>
    </source>
</evidence>
<accession>A0A8H7ZUE5</accession>
<dbReference type="OrthoDB" id="5590282at2759"/>
<dbReference type="AlphaFoldDB" id="A0A8H7ZUE5"/>
<dbReference type="GO" id="GO:0051301">
    <property type="term" value="P:cell division"/>
    <property type="evidence" value="ECO:0007669"/>
    <property type="project" value="UniProtKB-KW"/>
</dbReference>
<dbReference type="GO" id="GO:0016538">
    <property type="term" value="F:cyclin-dependent protein serine/threonine kinase regulator activity"/>
    <property type="evidence" value="ECO:0007669"/>
    <property type="project" value="InterPro"/>
</dbReference>
<comment type="caution">
    <text evidence="7">The sequence shown here is derived from an EMBL/GenBank/DDBJ whole genome shotgun (WGS) entry which is preliminary data.</text>
</comment>
<dbReference type="Pfam" id="PF00134">
    <property type="entry name" value="Cyclin_N"/>
    <property type="match status" value="1"/>
</dbReference>